<dbReference type="EMBL" id="JACHIH010000002">
    <property type="protein sequence ID" value="MBB5045912.1"/>
    <property type="molecule type" value="Genomic_DNA"/>
</dbReference>
<gene>
    <name evidence="1" type="ORF">HNR60_000647</name>
</gene>
<proteinExistence type="predicted"/>
<protein>
    <submittedName>
        <fullName evidence="1">Uncharacterized protein</fullName>
    </submittedName>
</protein>
<evidence type="ECO:0000313" key="2">
    <source>
        <dbReference type="Proteomes" id="UP000542353"/>
    </source>
</evidence>
<accession>A0A7W7Z1D9</accession>
<comment type="caution">
    <text evidence="1">The sequence shown here is derived from an EMBL/GenBank/DDBJ whole genome shotgun (WGS) entry which is preliminary data.</text>
</comment>
<keyword evidence="2" id="KW-1185">Reference proteome</keyword>
<evidence type="ECO:0000313" key="1">
    <source>
        <dbReference type="EMBL" id="MBB5045912.1"/>
    </source>
</evidence>
<name>A0A7W7Z1D9_9BRAD</name>
<dbReference type="RefSeq" id="WP_246432788.1">
    <property type="nucleotide sequence ID" value="NZ_JACHIH010000002.1"/>
</dbReference>
<dbReference type="Proteomes" id="UP000542353">
    <property type="component" value="Unassembled WGS sequence"/>
</dbReference>
<organism evidence="1 2">
    <name type="scientific">Rhodopseudomonas rhenobacensis</name>
    <dbReference type="NCBI Taxonomy" id="87461"/>
    <lineage>
        <taxon>Bacteria</taxon>
        <taxon>Pseudomonadati</taxon>
        <taxon>Pseudomonadota</taxon>
        <taxon>Alphaproteobacteria</taxon>
        <taxon>Hyphomicrobiales</taxon>
        <taxon>Nitrobacteraceae</taxon>
        <taxon>Rhodopseudomonas</taxon>
    </lineage>
</organism>
<dbReference type="AlphaFoldDB" id="A0A7W7Z1D9"/>
<reference evidence="1 2" key="1">
    <citation type="submission" date="2020-08" db="EMBL/GenBank/DDBJ databases">
        <title>Genomic Encyclopedia of Type Strains, Phase IV (KMG-IV): sequencing the most valuable type-strain genomes for metagenomic binning, comparative biology and taxonomic classification.</title>
        <authorList>
            <person name="Goeker M."/>
        </authorList>
    </citation>
    <scope>NUCLEOTIDE SEQUENCE [LARGE SCALE GENOMIC DNA]</scope>
    <source>
        <strain evidence="1 2">DSM 12706</strain>
    </source>
</reference>
<sequence length="115" mass="12984">MSTPPYNLLTDSGQSEQFSTRTAMALRSMAELAMAVLRAVEMNKITWAEIGHVTEPGQYRYRFGFVVITGKDIAIWQRYPNAAFTVIEPSVYAEQRIFKLGAVDLRDAAARDDDY</sequence>